<comment type="caution">
    <text evidence="3">The sequence shown here is derived from an EMBL/GenBank/DDBJ whole genome shotgun (WGS) entry which is preliminary data.</text>
</comment>
<feature type="domain" description="Ice-binding protein C-terminal" evidence="2">
    <location>
        <begin position="242"/>
        <end position="262"/>
    </location>
</feature>
<protein>
    <submittedName>
        <fullName evidence="3">THxN family PEP-CTERM protein</fullName>
    </submittedName>
</protein>
<proteinExistence type="predicted"/>
<dbReference type="Proteomes" id="UP001231109">
    <property type="component" value="Unassembled WGS sequence"/>
</dbReference>
<evidence type="ECO:0000313" key="4">
    <source>
        <dbReference type="Proteomes" id="UP001231109"/>
    </source>
</evidence>
<evidence type="ECO:0000313" key="3">
    <source>
        <dbReference type="EMBL" id="MDP5134700.1"/>
    </source>
</evidence>
<dbReference type="EMBL" id="JAPJDZ010000002">
    <property type="protein sequence ID" value="MDP5134700.1"/>
    <property type="molecule type" value="Genomic_DNA"/>
</dbReference>
<keyword evidence="4" id="KW-1185">Reference proteome</keyword>
<dbReference type="NCBIfam" id="TIGR02595">
    <property type="entry name" value="PEP_CTERM"/>
    <property type="match status" value="1"/>
</dbReference>
<feature type="chain" id="PRO_5046744966" evidence="1">
    <location>
        <begin position="24"/>
        <end position="266"/>
    </location>
</feature>
<dbReference type="RefSeq" id="WP_305973404.1">
    <property type="nucleotide sequence ID" value="NZ_JAPJDY010000001.1"/>
</dbReference>
<dbReference type="InterPro" id="IPR013424">
    <property type="entry name" value="Ice-binding_C"/>
</dbReference>
<accession>A0ABT9HV37</accession>
<evidence type="ECO:0000256" key="1">
    <source>
        <dbReference type="SAM" id="SignalP"/>
    </source>
</evidence>
<dbReference type="NCBIfam" id="NF038131">
    <property type="entry name" value="choice_anch_K"/>
    <property type="match status" value="1"/>
</dbReference>
<sequence length="266" mass="27488">MKSKKTLLATVGGLALLSGSAQAALIGAFDFDTASGWLADGTAVTYDSGANANLNCAAGALPGANGCGLTFSGLQEITDGHTTVNWFSNGGQGPSGLDIQSNSGTLVTNGGWFDTGVITHRNFSLPSPATTLRNLNLGSEFSITSPFAFGPAVGAFNIGFTETPNQGGCPAPNPLGSACDDFFSISGIPLPIVVEIDGIVYTFTFRLQGGEGFIVDDNTLYTREGGQNTLFVQAMVTAREVQVPEPATLGILGLGLLLLNRRKFIK</sequence>
<dbReference type="Pfam" id="PF07589">
    <property type="entry name" value="PEP-CTERM"/>
    <property type="match status" value="1"/>
</dbReference>
<evidence type="ECO:0000259" key="2">
    <source>
        <dbReference type="Pfam" id="PF07589"/>
    </source>
</evidence>
<organism evidence="3 4">
    <name type="scientific">Rheinheimera baltica</name>
    <dbReference type="NCBI Taxonomy" id="67576"/>
    <lineage>
        <taxon>Bacteria</taxon>
        <taxon>Pseudomonadati</taxon>
        <taxon>Pseudomonadota</taxon>
        <taxon>Gammaproteobacteria</taxon>
        <taxon>Chromatiales</taxon>
        <taxon>Chromatiaceae</taxon>
        <taxon>Rheinheimera</taxon>
    </lineage>
</organism>
<name>A0ABT9HV37_9GAMM</name>
<feature type="signal peptide" evidence="1">
    <location>
        <begin position="1"/>
        <end position="23"/>
    </location>
</feature>
<dbReference type="NCBIfam" id="NF038125">
    <property type="entry name" value="PEP_CTERM_THxN"/>
    <property type="match status" value="1"/>
</dbReference>
<reference evidence="3 4" key="1">
    <citation type="submission" date="2022-11" db="EMBL/GenBank/DDBJ databases">
        <title>Viruses from the air-sea interface of a natural surface slick.</title>
        <authorList>
            <person name="Rahlff J."/>
            <person name="Holmfeldt K."/>
        </authorList>
    </citation>
    <scope>NUCLEOTIDE SEQUENCE [LARGE SCALE GENOMIC DNA]</scope>
    <source>
        <strain evidence="3 4">SMS4</strain>
    </source>
</reference>
<gene>
    <name evidence="3" type="ORF">ORJ04_01895</name>
</gene>
<keyword evidence="1" id="KW-0732">Signal</keyword>
<dbReference type="InterPro" id="IPR047995">
    <property type="entry name" value="Choice_anch_K"/>
</dbReference>